<name>A0AA96WTV1_LEPBY</name>
<gene>
    <name evidence="1" type="ORF">Q2T42_19785</name>
</gene>
<proteinExistence type="predicted"/>
<dbReference type="AlphaFoldDB" id="A0AA96WTV1"/>
<evidence type="ECO:0000313" key="1">
    <source>
        <dbReference type="EMBL" id="WNZ44074.1"/>
    </source>
</evidence>
<protein>
    <submittedName>
        <fullName evidence="1">Uncharacterized protein</fullName>
    </submittedName>
</protein>
<dbReference type="RefSeq" id="WP_316426261.1">
    <property type="nucleotide sequence ID" value="NZ_CP130144.1"/>
</dbReference>
<organism evidence="1">
    <name type="scientific">Leptolyngbya boryana CZ1</name>
    <dbReference type="NCBI Taxonomy" id="3060204"/>
    <lineage>
        <taxon>Bacteria</taxon>
        <taxon>Bacillati</taxon>
        <taxon>Cyanobacteriota</taxon>
        <taxon>Cyanophyceae</taxon>
        <taxon>Leptolyngbyales</taxon>
        <taxon>Leptolyngbyaceae</taxon>
        <taxon>Leptolyngbya group</taxon>
        <taxon>Leptolyngbya</taxon>
    </lineage>
</organism>
<reference evidence="1" key="2">
    <citation type="submission" date="2023-07" db="EMBL/GenBank/DDBJ databases">
        <authorList>
            <person name="Bai X.-H."/>
            <person name="Wang H.-H."/>
            <person name="Wang J."/>
            <person name="Ma M.-Y."/>
            <person name="Hu H.-H."/>
            <person name="Song Z.-L."/>
            <person name="Ma H.-G."/>
            <person name="Fan Y."/>
            <person name="Du C.-Y."/>
            <person name="Xu J.-C."/>
        </authorList>
    </citation>
    <scope>NUCLEOTIDE SEQUENCE</scope>
    <source>
        <strain evidence="1">CZ1</strain>
    </source>
</reference>
<dbReference type="EMBL" id="CP130144">
    <property type="protein sequence ID" value="WNZ44074.1"/>
    <property type="molecule type" value="Genomic_DNA"/>
</dbReference>
<sequence length="153" mass="17494">MIFRISDDRFRELLQIEEEVNCDIGAGYDGAYLREFLADPKSFQQIRQLQAIVVAEFQALLETLDLGIGQHAAFVCGRDLVLERFRNPSVEIQEQLWEAASLDKPQLQAGQDEIKLMLHQLLTQQDWEKIAAAAATTVRNQVLEYPRQMMNAS</sequence>
<accession>A0AA96WTV1</accession>
<reference evidence="1" key="1">
    <citation type="journal article" date="2023" name="Plants (Basel)">
        <title>Genomic Analysis of Leptolyngbya boryana CZ1 Reveals Efficient Carbon Fixation Modules.</title>
        <authorList>
            <person name="Bai X."/>
            <person name="Wang H."/>
            <person name="Cheng W."/>
            <person name="Wang J."/>
            <person name="Ma M."/>
            <person name="Hu H."/>
            <person name="Song Z."/>
            <person name="Ma H."/>
            <person name="Fan Y."/>
            <person name="Du C."/>
            <person name="Xu J."/>
        </authorList>
    </citation>
    <scope>NUCLEOTIDE SEQUENCE</scope>
    <source>
        <strain evidence="1">CZ1</strain>
    </source>
</reference>